<sequence>MEPMGSRATRWLFPYFAFSAGILALWAGGFLGATLAFGIAAAIAWKTGRSSALRWTLITFAVLSMVGLVVMALDTSSGVGTLISSSG</sequence>
<accession>A0A919W9H7</accession>
<keyword evidence="3" id="KW-1185">Reference proteome</keyword>
<feature type="transmembrane region" description="Helical" evidence="1">
    <location>
        <begin position="12"/>
        <end position="45"/>
    </location>
</feature>
<evidence type="ECO:0000256" key="1">
    <source>
        <dbReference type="SAM" id="Phobius"/>
    </source>
</evidence>
<reference evidence="2 3" key="1">
    <citation type="submission" date="2021-03" db="EMBL/GenBank/DDBJ databases">
        <title>Whole genome shotgun sequence of Actinoplanes toevensis NBRC 105298.</title>
        <authorList>
            <person name="Komaki H."/>
            <person name="Tamura T."/>
        </authorList>
    </citation>
    <scope>NUCLEOTIDE SEQUENCE [LARGE SCALE GENOMIC DNA]</scope>
    <source>
        <strain evidence="2 3">NBRC 105298</strain>
    </source>
</reference>
<comment type="caution">
    <text evidence="2">The sequence shown here is derived from an EMBL/GenBank/DDBJ whole genome shotgun (WGS) entry which is preliminary data.</text>
</comment>
<keyword evidence="1" id="KW-0472">Membrane</keyword>
<gene>
    <name evidence="2" type="ORF">Ato02nite_079010</name>
</gene>
<dbReference type="EMBL" id="BOQN01000107">
    <property type="protein sequence ID" value="GIM96108.1"/>
    <property type="molecule type" value="Genomic_DNA"/>
</dbReference>
<name>A0A919W9H7_9ACTN</name>
<keyword evidence="1" id="KW-0812">Transmembrane</keyword>
<protein>
    <submittedName>
        <fullName evidence="2">Uncharacterized protein</fullName>
    </submittedName>
</protein>
<dbReference type="AlphaFoldDB" id="A0A919W9H7"/>
<dbReference type="Proteomes" id="UP000677082">
    <property type="component" value="Unassembled WGS sequence"/>
</dbReference>
<organism evidence="2 3">
    <name type="scientific">Paractinoplanes toevensis</name>
    <dbReference type="NCBI Taxonomy" id="571911"/>
    <lineage>
        <taxon>Bacteria</taxon>
        <taxon>Bacillati</taxon>
        <taxon>Actinomycetota</taxon>
        <taxon>Actinomycetes</taxon>
        <taxon>Micromonosporales</taxon>
        <taxon>Micromonosporaceae</taxon>
        <taxon>Paractinoplanes</taxon>
    </lineage>
</organism>
<evidence type="ECO:0000313" key="2">
    <source>
        <dbReference type="EMBL" id="GIM96108.1"/>
    </source>
</evidence>
<feature type="transmembrane region" description="Helical" evidence="1">
    <location>
        <begin position="52"/>
        <end position="73"/>
    </location>
</feature>
<evidence type="ECO:0000313" key="3">
    <source>
        <dbReference type="Proteomes" id="UP000677082"/>
    </source>
</evidence>
<keyword evidence="1" id="KW-1133">Transmembrane helix</keyword>
<proteinExistence type="predicted"/>